<reference evidence="12 13" key="1">
    <citation type="submission" date="2024-08" db="EMBL/GenBank/DDBJ databases">
        <title>Whole-genome sequencing of halo(alkali)philic microorganisms from hypersaline lakes.</title>
        <authorList>
            <person name="Sorokin D.Y."/>
            <person name="Merkel A.Y."/>
            <person name="Messina E."/>
            <person name="Yakimov M."/>
        </authorList>
    </citation>
    <scope>NUCLEOTIDE SEQUENCE [LARGE SCALE GENOMIC DNA]</scope>
    <source>
        <strain evidence="12 13">Cl-TMA</strain>
    </source>
</reference>
<keyword evidence="10" id="KW-0963">Cytoplasm</keyword>
<comment type="catalytic activity">
    <reaction evidence="9 10">
        <text>L-glutamine + H2O = L-glutamate + NH4(+)</text>
        <dbReference type="Rhea" id="RHEA:15889"/>
        <dbReference type="ChEBI" id="CHEBI:15377"/>
        <dbReference type="ChEBI" id="CHEBI:28938"/>
        <dbReference type="ChEBI" id="CHEBI:29985"/>
        <dbReference type="ChEBI" id="CHEBI:58359"/>
        <dbReference type="EC" id="3.5.1.2"/>
    </reaction>
</comment>
<keyword evidence="5 10" id="KW-0315">Glutamine amidotransferase</keyword>
<feature type="active site" evidence="10">
    <location>
        <position position="195"/>
    </location>
</feature>
<evidence type="ECO:0000256" key="7">
    <source>
        <dbReference type="ARBA" id="ARBA00023239"/>
    </source>
</evidence>
<evidence type="ECO:0000256" key="2">
    <source>
        <dbReference type="ARBA" id="ARBA00011152"/>
    </source>
</evidence>
<keyword evidence="4 10" id="KW-0378">Hydrolase</keyword>
<dbReference type="Gene3D" id="3.40.50.880">
    <property type="match status" value="1"/>
</dbReference>
<feature type="domain" description="Glutamine amidotransferase" evidence="11">
    <location>
        <begin position="7"/>
        <end position="209"/>
    </location>
</feature>
<dbReference type="SUPFAM" id="SSF52317">
    <property type="entry name" value="Class I glutamine amidotransferase-like"/>
    <property type="match status" value="1"/>
</dbReference>
<name>A0ABV4TZ31_9GAMM</name>
<dbReference type="InterPro" id="IPR010139">
    <property type="entry name" value="Imidazole-glycPsynth_HisH"/>
</dbReference>
<comment type="subcellular location">
    <subcellularLocation>
        <location evidence="10">Cytoplasm</location>
    </subcellularLocation>
</comment>
<evidence type="ECO:0000256" key="9">
    <source>
        <dbReference type="ARBA" id="ARBA00049534"/>
    </source>
</evidence>
<comment type="function">
    <text evidence="10">IGPS catalyzes the conversion of PRFAR and glutamine to IGP, AICAR and glutamate. The HisH subunit catalyzes the hydrolysis of glutamine to glutamate and ammonia as part of the synthesis of IGP and AICAR. The resulting ammonia molecule is channeled to the active site of HisF.</text>
</comment>
<dbReference type="EC" id="4.3.2.10" evidence="10"/>
<comment type="caution">
    <text evidence="12">The sequence shown here is derived from an EMBL/GenBank/DDBJ whole genome shotgun (WGS) entry which is preliminary data.</text>
</comment>
<dbReference type="PANTHER" id="PTHR42701:SF1">
    <property type="entry name" value="IMIDAZOLE GLYCEROL PHOSPHATE SYNTHASE SUBUNIT HISH"/>
    <property type="match status" value="1"/>
</dbReference>
<dbReference type="HAMAP" id="MF_00278">
    <property type="entry name" value="HisH"/>
    <property type="match status" value="1"/>
</dbReference>
<dbReference type="CDD" id="cd01748">
    <property type="entry name" value="GATase1_IGP_Synthase"/>
    <property type="match status" value="1"/>
</dbReference>
<keyword evidence="6 10" id="KW-0368">Histidine biosynthesis</keyword>
<organism evidence="12 13">
    <name type="scientific">Thiohalorhabdus methylotrophus</name>
    <dbReference type="NCBI Taxonomy" id="3242694"/>
    <lineage>
        <taxon>Bacteria</taxon>
        <taxon>Pseudomonadati</taxon>
        <taxon>Pseudomonadota</taxon>
        <taxon>Gammaproteobacteria</taxon>
        <taxon>Thiohalorhabdales</taxon>
        <taxon>Thiohalorhabdaceae</taxon>
        <taxon>Thiohalorhabdus</taxon>
    </lineage>
</organism>
<evidence type="ECO:0000313" key="12">
    <source>
        <dbReference type="EMBL" id="MFA9461859.1"/>
    </source>
</evidence>
<evidence type="ECO:0000256" key="3">
    <source>
        <dbReference type="ARBA" id="ARBA00022605"/>
    </source>
</evidence>
<dbReference type="PROSITE" id="PS51273">
    <property type="entry name" value="GATASE_TYPE_1"/>
    <property type="match status" value="1"/>
</dbReference>
<gene>
    <name evidence="10 12" type="primary">hisH</name>
    <name evidence="12" type="ORF">ACERLL_13625</name>
</gene>
<dbReference type="Proteomes" id="UP001575181">
    <property type="component" value="Unassembled WGS sequence"/>
</dbReference>
<protein>
    <recommendedName>
        <fullName evidence="10">Imidazole glycerol phosphate synthase subunit HisH</fullName>
        <ecNumber evidence="10">4.3.2.10</ecNumber>
    </recommendedName>
    <alternativeName>
        <fullName evidence="10">IGP synthase glutaminase subunit</fullName>
        <ecNumber evidence="10">3.5.1.2</ecNumber>
    </alternativeName>
    <alternativeName>
        <fullName evidence="10">IGP synthase subunit HisH</fullName>
    </alternativeName>
    <alternativeName>
        <fullName evidence="10">ImGP synthase subunit HisH</fullName>
        <shortName evidence="10">IGPS subunit HisH</shortName>
    </alternativeName>
</protein>
<sequence length="223" mass="23803">MANRIAVIDYGMGNLRSVSKALEHAGGDVTIATSRAEVAAADRVVFPGVGAIRDCVAAVDEQGLREAVVEAAASKPFLGICLGMQALMETSLEYGEHAALGLLPGRVVPFPEEAMVDGEGHRLKIPHMGWNRVHFMEAEHPLWAGIGDGSHFYFVHSYIVEPAGPELIAGATIYGIQFTSAVARENVFATQFHPEKSSGHGLQLLANFIAWDPAHAKEAGQCC</sequence>
<feature type="active site" evidence="10">
    <location>
        <position position="193"/>
    </location>
</feature>
<comment type="catalytic activity">
    <reaction evidence="8 10">
        <text>5-[(5-phospho-1-deoxy-D-ribulos-1-ylimino)methylamino]-1-(5-phospho-beta-D-ribosyl)imidazole-4-carboxamide + L-glutamine = D-erythro-1-(imidazol-4-yl)glycerol 3-phosphate + 5-amino-1-(5-phospho-beta-D-ribosyl)imidazole-4-carboxamide + L-glutamate + H(+)</text>
        <dbReference type="Rhea" id="RHEA:24793"/>
        <dbReference type="ChEBI" id="CHEBI:15378"/>
        <dbReference type="ChEBI" id="CHEBI:29985"/>
        <dbReference type="ChEBI" id="CHEBI:58278"/>
        <dbReference type="ChEBI" id="CHEBI:58359"/>
        <dbReference type="ChEBI" id="CHEBI:58475"/>
        <dbReference type="ChEBI" id="CHEBI:58525"/>
        <dbReference type="EC" id="4.3.2.10"/>
    </reaction>
</comment>
<comment type="subunit">
    <text evidence="2 10">Heterodimer of HisH and HisF.</text>
</comment>
<keyword evidence="7 10" id="KW-0456">Lyase</keyword>
<comment type="pathway">
    <text evidence="1 10">Amino-acid biosynthesis; L-histidine biosynthesis; L-histidine from 5-phospho-alpha-D-ribose 1-diphosphate: step 5/9.</text>
</comment>
<dbReference type="Pfam" id="PF00117">
    <property type="entry name" value="GATase"/>
    <property type="match status" value="1"/>
</dbReference>
<dbReference type="PANTHER" id="PTHR42701">
    <property type="entry name" value="IMIDAZOLE GLYCEROL PHOSPHATE SYNTHASE SUBUNIT HISH"/>
    <property type="match status" value="1"/>
</dbReference>
<keyword evidence="13" id="KW-1185">Reference proteome</keyword>
<evidence type="ECO:0000256" key="10">
    <source>
        <dbReference type="HAMAP-Rule" id="MF_00278"/>
    </source>
</evidence>
<dbReference type="InterPro" id="IPR029062">
    <property type="entry name" value="Class_I_gatase-like"/>
</dbReference>
<accession>A0ABV4TZ31</accession>
<dbReference type="PIRSF" id="PIRSF000495">
    <property type="entry name" value="Amidotransf_hisH"/>
    <property type="match status" value="1"/>
</dbReference>
<dbReference type="GO" id="GO:0016829">
    <property type="term" value="F:lyase activity"/>
    <property type="evidence" value="ECO:0007669"/>
    <property type="project" value="UniProtKB-KW"/>
</dbReference>
<proteinExistence type="inferred from homology"/>
<keyword evidence="3 10" id="KW-0028">Amino-acid biosynthesis</keyword>
<dbReference type="InterPro" id="IPR017926">
    <property type="entry name" value="GATASE"/>
</dbReference>
<evidence type="ECO:0000313" key="13">
    <source>
        <dbReference type="Proteomes" id="UP001575181"/>
    </source>
</evidence>
<evidence type="ECO:0000256" key="4">
    <source>
        <dbReference type="ARBA" id="ARBA00022801"/>
    </source>
</evidence>
<dbReference type="EC" id="3.5.1.2" evidence="10"/>
<evidence type="ECO:0000259" key="11">
    <source>
        <dbReference type="Pfam" id="PF00117"/>
    </source>
</evidence>
<evidence type="ECO:0000256" key="6">
    <source>
        <dbReference type="ARBA" id="ARBA00023102"/>
    </source>
</evidence>
<evidence type="ECO:0000256" key="1">
    <source>
        <dbReference type="ARBA" id="ARBA00005091"/>
    </source>
</evidence>
<evidence type="ECO:0000256" key="5">
    <source>
        <dbReference type="ARBA" id="ARBA00022962"/>
    </source>
</evidence>
<feature type="active site" description="Nucleophile" evidence="10">
    <location>
        <position position="81"/>
    </location>
</feature>
<evidence type="ECO:0000256" key="8">
    <source>
        <dbReference type="ARBA" id="ARBA00047838"/>
    </source>
</evidence>
<dbReference type="NCBIfam" id="TIGR01855">
    <property type="entry name" value="IMP_synth_hisH"/>
    <property type="match status" value="1"/>
</dbReference>
<dbReference type="EMBL" id="JBGUAW010000009">
    <property type="protein sequence ID" value="MFA9461859.1"/>
    <property type="molecule type" value="Genomic_DNA"/>
</dbReference>
<dbReference type="RefSeq" id="WP_373656648.1">
    <property type="nucleotide sequence ID" value="NZ_JBGUAW010000009.1"/>
</dbReference>